<keyword evidence="5 9" id="KW-0067">ATP-binding</keyword>
<dbReference type="PANTHER" id="PTHR22942:SF47">
    <property type="entry name" value="DNA REPAIR AND RECOMBINATION PROTEIN RADB"/>
    <property type="match status" value="1"/>
</dbReference>
<dbReference type="OrthoDB" id="17644at2157"/>
<dbReference type="Gene3D" id="3.40.50.300">
    <property type="entry name" value="P-loop containing nucleotide triphosphate hydrolases"/>
    <property type="match status" value="1"/>
</dbReference>
<dbReference type="GO" id="GO:0005524">
    <property type="term" value="F:ATP binding"/>
    <property type="evidence" value="ECO:0007669"/>
    <property type="project" value="UniProtKB-UniRule"/>
</dbReference>
<comment type="similarity">
    <text evidence="1 9">Belongs to the eukaryotic RecA-like protein family. RadB subfamily.</text>
</comment>
<evidence type="ECO:0000256" key="1">
    <source>
        <dbReference type="ARBA" id="ARBA00006876"/>
    </source>
</evidence>
<protein>
    <recommendedName>
        <fullName evidence="2 9">DNA repair and recombination protein RadB</fullName>
    </recommendedName>
</protein>
<organism evidence="11 12">
    <name type="scientific">Methanothermobacter tenebrarum</name>
    <dbReference type="NCBI Taxonomy" id="680118"/>
    <lineage>
        <taxon>Archaea</taxon>
        <taxon>Methanobacteriati</taxon>
        <taxon>Methanobacteriota</taxon>
        <taxon>Methanomada group</taxon>
        <taxon>Methanobacteria</taxon>
        <taxon>Methanobacteriales</taxon>
        <taxon>Methanobacteriaceae</taxon>
        <taxon>Methanothermobacter</taxon>
    </lineage>
</organism>
<dbReference type="InterPro" id="IPR011939">
    <property type="entry name" value="DNA_repair_and_recomb_RadB"/>
</dbReference>
<name>A0A328PHK3_9EURY</name>
<dbReference type="SMART" id="SM00382">
    <property type="entry name" value="AAA"/>
    <property type="match status" value="1"/>
</dbReference>
<dbReference type="InterPro" id="IPR020588">
    <property type="entry name" value="RecA_ATP-bd"/>
</dbReference>
<evidence type="ECO:0000313" key="12">
    <source>
        <dbReference type="Proteomes" id="UP000249782"/>
    </source>
</evidence>
<keyword evidence="6 9" id="KW-0238">DNA-binding</keyword>
<evidence type="ECO:0000259" key="10">
    <source>
        <dbReference type="PROSITE" id="PS50162"/>
    </source>
</evidence>
<evidence type="ECO:0000256" key="5">
    <source>
        <dbReference type="ARBA" id="ARBA00022840"/>
    </source>
</evidence>
<dbReference type="InterPro" id="IPR003593">
    <property type="entry name" value="AAA+_ATPase"/>
</dbReference>
<dbReference type="PIRSF" id="PIRSF003336">
    <property type="entry name" value="RadB"/>
    <property type="match status" value="1"/>
</dbReference>
<dbReference type="GO" id="GO:0003684">
    <property type="term" value="F:damaged DNA binding"/>
    <property type="evidence" value="ECO:0007669"/>
    <property type="project" value="UniProtKB-UniRule"/>
</dbReference>
<keyword evidence="7 9" id="KW-0233">DNA recombination</keyword>
<dbReference type="EMBL" id="QLOE01000004">
    <property type="protein sequence ID" value="RAO79146.1"/>
    <property type="molecule type" value="Genomic_DNA"/>
</dbReference>
<dbReference type="GO" id="GO:0006281">
    <property type="term" value="P:DNA repair"/>
    <property type="evidence" value="ECO:0007669"/>
    <property type="project" value="UniProtKB-UniRule"/>
</dbReference>
<evidence type="ECO:0000256" key="7">
    <source>
        <dbReference type="ARBA" id="ARBA00023172"/>
    </source>
</evidence>
<proteinExistence type="inferred from homology"/>
<feature type="domain" description="RecA family profile 1" evidence="10">
    <location>
        <begin position="9"/>
        <end position="169"/>
    </location>
</feature>
<dbReference type="Proteomes" id="UP000249782">
    <property type="component" value="Unassembled WGS sequence"/>
</dbReference>
<dbReference type="InterPro" id="IPR013632">
    <property type="entry name" value="Rad51_C"/>
</dbReference>
<comment type="caution">
    <text evidence="11">The sequence shown here is derived from an EMBL/GenBank/DDBJ whole genome shotgun (WGS) entry which is preliminary data.</text>
</comment>
<dbReference type="RefSeq" id="WP_112093833.1">
    <property type="nucleotide sequence ID" value="NZ_QLOE01000004.1"/>
</dbReference>
<keyword evidence="12" id="KW-1185">Reference proteome</keyword>
<dbReference type="GO" id="GO:0006310">
    <property type="term" value="P:DNA recombination"/>
    <property type="evidence" value="ECO:0007669"/>
    <property type="project" value="UniProtKB-UniRule"/>
</dbReference>
<gene>
    <name evidence="9" type="primary">radB</name>
    <name evidence="11" type="ORF">DPC56_04275</name>
</gene>
<dbReference type="NCBIfam" id="TIGR02237">
    <property type="entry name" value="recomb_radB"/>
    <property type="match status" value="1"/>
</dbReference>
<dbReference type="AlphaFoldDB" id="A0A328PHK3"/>
<dbReference type="GO" id="GO:0140664">
    <property type="term" value="F:ATP-dependent DNA damage sensor activity"/>
    <property type="evidence" value="ECO:0007669"/>
    <property type="project" value="InterPro"/>
</dbReference>
<dbReference type="PANTHER" id="PTHR22942">
    <property type="entry name" value="RECA/RAD51/RADA DNA STRAND-PAIRING FAMILY MEMBER"/>
    <property type="match status" value="1"/>
</dbReference>
<accession>A0A328PHK3</accession>
<dbReference type="InterPro" id="IPR027417">
    <property type="entry name" value="P-loop_NTPase"/>
</dbReference>
<evidence type="ECO:0000313" key="11">
    <source>
        <dbReference type="EMBL" id="RAO79146.1"/>
    </source>
</evidence>
<keyword evidence="4 9" id="KW-0227">DNA damage</keyword>
<evidence type="ECO:0000256" key="3">
    <source>
        <dbReference type="ARBA" id="ARBA00022741"/>
    </source>
</evidence>
<evidence type="ECO:0000256" key="8">
    <source>
        <dbReference type="ARBA" id="ARBA00024641"/>
    </source>
</evidence>
<dbReference type="HAMAP" id="MF_00350">
    <property type="entry name" value="RadB"/>
    <property type="match status" value="1"/>
</dbReference>
<evidence type="ECO:0000256" key="4">
    <source>
        <dbReference type="ARBA" id="ARBA00022763"/>
    </source>
</evidence>
<sequence>MKLLSNFKKPAKIPTGCSLDRILGGGVEKRNLTQFYGPPGSGKTNIAIKLAVETAKNHGKVIFIDTEGGISIERIKQVAGKDFNKIAKKIILFEPGTFHEQGETIRKIWSLLQRHPKEFDLIILDSAVALYRLKDGSSPRIHSELGNQMALLLRMAKKYDLAVVITNQIYSLFDAGGRNAIEPVGGTILKYWSKIIIELQKGDVVGERRAILKRHKNKQEGLETTFRIVENGLEG</sequence>
<evidence type="ECO:0000256" key="2">
    <source>
        <dbReference type="ARBA" id="ARBA00018143"/>
    </source>
</evidence>
<comment type="function">
    <text evidence="8 9">Involved in DNA repair and in homologous recombination. May regulate the cleavage reactions of the branch-structured DNA. Has a very weak ATPase activity that is not stimulated by DNA. Binds DNA but does not promote DNA strands exchange.</text>
</comment>
<dbReference type="SUPFAM" id="SSF52540">
    <property type="entry name" value="P-loop containing nucleoside triphosphate hydrolases"/>
    <property type="match status" value="1"/>
</dbReference>
<evidence type="ECO:0000256" key="6">
    <source>
        <dbReference type="ARBA" id="ARBA00023125"/>
    </source>
</evidence>
<dbReference type="Pfam" id="PF08423">
    <property type="entry name" value="Rad51"/>
    <property type="match status" value="1"/>
</dbReference>
<reference evidence="11 12" key="1">
    <citation type="submission" date="2018-06" db="EMBL/GenBank/DDBJ databases">
        <title>Draft genome sequence of hyperthermophilic methanogen Methanothermobacter tenebrarum sp. MCM-B 1447.</title>
        <authorList>
            <person name="Pore S.D."/>
            <person name="Dagar S."/>
            <person name="Dhakephalkar P.K."/>
        </authorList>
    </citation>
    <scope>NUCLEOTIDE SEQUENCE [LARGE SCALE GENOMIC DNA]</scope>
    <source>
        <strain evidence="11 12">MCM B 1447</strain>
    </source>
</reference>
<keyword evidence="3 9" id="KW-0547">Nucleotide-binding</keyword>
<dbReference type="PROSITE" id="PS50162">
    <property type="entry name" value="RECA_2"/>
    <property type="match status" value="1"/>
</dbReference>
<evidence type="ECO:0000256" key="9">
    <source>
        <dbReference type="HAMAP-Rule" id="MF_00350"/>
    </source>
</evidence>